<dbReference type="EMBL" id="MU268088">
    <property type="protein sequence ID" value="KAH7905991.1"/>
    <property type="molecule type" value="Genomic_DNA"/>
</dbReference>
<proteinExistence type="predicted"/>
<accession>A0ACB7ZXZ6</accession>
<name>A0ACB7ZXZ6_9AGAM</name>
<evidence type="ECO:0000313" key="1">
    <source>
        <dbReference type="EMBL" id="KAH7905991.1"/>
    </source>
</evidence>
<keyword evidence="2" id="KW-1185">Reference proteome</keyword>
<comment type="caution">
    <text evidence="1">The sequence shown here is derived from an EMBL/GenBank/DDBJ whole genome shotgun (WGS) entry which is preliminary data.</text>
</comment>
<protein>
    <submittedName>
        <fullName evidence="1">Uncharacterized protein</fullName>
    </submittedName>
</protein>
<gene>
    <name evidence="1" type="ORF">BJ138DRAFT_1117980</name>
</gene>
<reference evidence="1" key="1">
    <citation type="journal article" date="2021" name="New Phytol.">
        <title>Evolutionary innovations through gain and loss of genes in the ectomycorrhizal Boletales.</title>
        <authorList>
            <person name="Wu G."/>
            <person name="Miyauchi S."/>
            <person name="Morin E."/>
            <person name="Kuo A."/>
            <person name="Drula E."/>
            <person name="Varga T."/>
            <person name="Kohler A."/>
            <person name="Feng B."/>
            <person name="Cao Y."/>
            <person name="Lipzen A."/>
            <person name="Daum C."/>
            <person name="Hundley H."/>
            <person name="Pangilinan J."/>
            <person name="Johnson J."/>
            <person name="Barry K."/>
            <person name="LaButti K."/>
            <person name="Ng V."/>
            <person name="Ahrendt S."/>
            <person name="Min B."/>
            <person name="Choi I.G."/>
            <person name="Park H."/>
            <person name="Plett J.M."/>
            <person name="Magnuson J."/>
            <person name="Spatafora J.W."/>
            <person name="Nagy L.G."/>
            <person name="Henrissat B."/>
            <person name="Grigoriev I.V."/>
            <person name="Yang Z.L."/>
            <person name="Xu J."/>
            <person name="Martin F.M."/>
        </authorList>
    </citation>
    <scope>NUCLEOTIDE SEQUENCE</scope>
    <source>
        <strain evidence="1">ATCC 28755</strain>
    </source>
</reference>
<organism evidence="1 2">
    <name type="scientific">Hygrophoropsis aurantiaca</name>
    <dbReference type="NCBI Taxonomy" id="72124"/>
    <lineage>
        <taxon>Eukaryota</taxon>
        <taxon>Fungi</taxon>
        <taxon>Dikarya</taxon>
        <taxon>Basidiomycota</taxon>
        <taxon>Agaricomycotina</taxon>
        <taxon>Agaricomycetes</taxon>
        <taxon>Agaricomycetidae</taxon>
        <taxon>Boletales</taxon>
        <taxon>Coniophorineae</taxon>
        <taxon>Hygrophoropsidaceae</taxon>
        <taxon>Hygrophoropsis</taxon>
    </lineage>
</organism>
<sequence>MSTALQINWISNRLRSRDPRFPRLVTAAIFGVDCDAGFTVQVPCTQRPGDPDWVTKLLSYLYLCPVALPDTADEEVDSDDSPTDQLLEIVHWKPPKGHKKLERQIASVRLDSILGVEGQTAARLENPFTLFYVKQSHAVATYPLNTLVAKLAQKHYPARARAFYGGVLVVKNAVTDHQKATHVTQEDMGIIRVLVGSAYYHGLFK</sequence>
<dbReference type="Proteomes" id="UP000790377">
    <property type="component" value="Unassembled WGS sequence"/>
</dbReference>
<evidence type="ECO:0000313" key="2">
    <source>
        <dbReference type="Proteomes" id="UP000790377"/>
    </source>
</evidence>